<feature type="compositionally biased region" description="Basic and acidic residues" evidence="8">
    <location>
        <begin position="304"/>
        <end position="323"/>
    </location>
</feature>
<keyword evidence="2" id="KW-0808">Transferase</keyword>
<dbReference type="SUPFAM" id="SSF54160">
    <property type="entry name" value="Chromo domain-like"/>
    <property type="match status" value="1"/>
</dbReference>
<keyword evidence="3" id="KW-0548">Nucleotidyltransferase</keyword>
<feature type="compositionally biased region" description="Basic and acidic residues" evidence="8">
    <location>
        <begin position="1"/>
        <end position="12"/>
    </location>
</feature>
<reference evidence="10" key="1">
    <citation type="journal article" date="2020" name="Nat. Genet.">
        <title>Genomic diversifications of five Gossypium allopolyploid species and their impact on cotton improvement.</title>
        <authorList>
            <person name="Chen Z.J."/>
            <person name="Sreedasyam A."/>
            <person name="Ando A."/>
            <person name="Song Q."/>
            <person name="De Santiago L.M."/>
            <person name="Hulse-Kemp A.M."/>
            <person name="Ding M."/>
            <person name="Ye W."/>
            <person name="Kirkbride R.C."/>
            <person name="Jenkins J."/>
            <person name="Plott C."/>
            <person name="Lovell J."/>
            <person name="Lin Y.M."/>
            <person name="Vaughn R."/>
            <person name="Liu B."/>
            <person name="Simpson S."/>
            <person name="Scheffler B.E."/>
            <person name="Wen L."/>
            <person name="Saski C.A."/>
            <person name="Grover C.E."/>
            <person name="Hu G."/>
            <person name="Conover J.L."/>
            <person name="Carlson J.W."/>
            <person name="Shu S."/>
            <person name="Boston L.B."/>
            <person name="Williams M."/>
            <person name="Peterson D.G."/>
            <person name="McGee K."/>
            <person name="Jones D.C."/>
            <person name="Wendel J.F."/>
            <person name="Stelly D.M."/>
            <person name="Grimwood J."/>
            <person name="Schmutz J."/>
        </authorList>
    </citation>
    <scope>NUCLEOTIDE SEQUENCE [LARGE SCALE GENOMIC DNA]</scope>
    <source>
        <strain evidence="10">cv. TM-1</strain>
    </source>
</reference>
<dbReference type="Gene3D" id="3.30.70.270">
    <property type="match status" value="2"/>
</dbReference>
<keyword evidence="5" id="KW-0378">Hydrolase</keyword>
<keyword evidence="7" id="KW-0511">Multifunctional enzyme</keyword>
<feature type="domain" description="Chromo" evidence="9">
    <location>
        <begin position="1041"/>
        <end position="1100"/>
    </location>
</feature>
<dbReference type="InterPro" id="IPR021109">
    <property type="entry name" value="Peptidase_aspartic_dom_sf"/>
</dbReference>
<dbReference type="Proteomes" id="UP000818029">
    <property type="component" value="Chromosome A01"/>
</dbReference>
<dbReference type="PANTHER" id="PTHR37984:SF5">
    <property type="entry name" value="PROTEIN NYNRIN-LIKE"/>
    <property type="match status" value="1"/>
</dbReference>
<reference evidence="11" key="2">
    <citation type="submission" date="2025-08" db="UniProtKB">
        <authorList>
            <consortium name="RefSeq"/>
        </authorList>
    </citation>
    <scope>IDENTIFICATION</scope>
</reference>
<comment type="subcellular location">
    <subcellularLocation>
        <location evidence="1">Nucleus</location>
    </subcellularLocation>
</comment>
<dbReference type="Gene3D" id="2.40.70.10">
    <property type="entry name" value="Acid Proteases"/>
    <property type="match status" value="1"/>
</dbReference>
<evidence type="ECO:0000259" key="9">
    <source>
        <dbReference type="PROSITE" id="PS50013"/>
    </source>
</evidence>
<evidence type="ECO:0000256" key="1">
    <source>
        <dbReference type="ARBA" id="ARBA00004123"/>
    </source>
</evidence>
<dbReference type="InterPro" id="IPR041577">
    <property type="entry name" value="RT_RNaseH_2"/>
</dbReference>
<dbReference type="GeneID" id="121215933"/>
<dbReference type="CDD" id="cd00024">
    <property type="entry name" value="CD_CSD"/>
    <property type="match status" value="1"/>
</dbReference>
<dbReference type="Pfam" id="PF00078">
    <property type="entry name" value="RVT_1"/>
    <property type="match status" value="1"/>
</dbReference>
<name>A0ABM2ZVV6_GOSHI</name>
<dbReference type="InterPro" id="IPR016197">
    <property type="entry name" value="Chromo-like_dom_sf"/>
</dbReference>
<evidence type="ECO:0000313" key="10">
    <source>
        <dbReference type="Proteomes" id="UP000818029"/>
    </source>
</evidence>
<evidence type="ECO:0000256" key="5">
    <source>
        <dbReference type="ARBA" id="ARBA00022759"/>
    </source>
</evidence>
<dbReference type="Pfam" id="PF00385">
    <property type="entry name" value="Chromo"/>
    <property type="match status" value="1"/>
</dbReference>
<sequence>MSKEVEGVETRGRARKASRSRDILSALEDRVVTLESSMGDIKERVEDVDDRLHDGLQSMQEQRKEYVTDNMKQLTGRDDAIEAMVVALKGEIAELKGELTIYKVALGNGGLAVAAPKPNIDVPKPKEFKGIRSARDVDNFLWGIEQYFCAKGIREDVTKVTTAAMYLSDVALLWWCRRSTDVRRGRSKIGTWEEFRCEFKAQFYPEYAEDEARARLRRLAQQGTVREYVQEFSELMLQISDMGEKEAFFSFMDGLKPWAKQELQRRGVQELTKAMSVAESLAEFGGRKDNSNSSKPRLKGNSGGDKERPSRNGDGKKPWDKRKSGPIRCFHCEGPHMIKDCPKKAALKAMEAKGESDVEDNNLGSILGGVEDRMSHGLMFVDIIVAGRKLNALVDTGASDLFMSEEAACKLGLKIDNEGGRIKTVNSESIPIKGVAKGVDLQLGNWSGKVSIKVIPLDDYDFVVGLSFLDQVKALIAPSSNYMVISDAKHQCMVKVTRKRSFKGKTLSAIQFAKGVRRNEVSYLATLKIEETAESVSETPKEVGQLLQSFQDVMPAQLPKSFPPKREVDHKIELVSNVVPPARAPYRMSPPELEELRKQLKELLDAGFIRPSKSSYGAPVLFQKKHDGSLRMCIDYRALNKITVKNRYPIPLIADLFDQLGSARWFTKLDLRLGYHQVRIVEGDEPKTACVTRKSLEEHVRHLREVFQTLRENELFVKEEKCSFAQQEVSFLGHIVGGGKIRMDKNKIRAISEWEPPTKVTELRSFLGLANYYRRFVEGYSKITTPLTDMLKKGKVWDWNPECEKAFNQLKQEMTREPVLVLPDFTKPYEVRTDASNYAIGGVLMQDGHPITFESRKLNETERRYTVQEKEMTAQSGTMNQSPFEIVTGQQPLTPNAVVTHYTGPNPAAYRFAKDWQEKNDLARACLHKASKRSKKWADQNRRDVQFQVGDSVLAKLHLILRYTGLHKGLVRRYEGPFKVVKRVGKVAYKLELPPKLKVHPVFHVSMLKPFHEDQEDPNRGKSERAPMGVKVSYDREVENIEADRVIRRKYHRPQHEYLVRWKGLPDSEASWEPAEALWQFQGKIDQFHKEDATRASLEQFYVLLEQSITNNAPRWF</sequence>
<dbReference type="CDD" id="cd00303">
    <property type="entry name" value="retropepsin_like"/>
    <property type="match status" value="1"/>
</dbReference>
<keyword evidence="10" id="KW-1185">Reference proteome</keyword>
<dbReference type="Pfam" id="PF17919">
    <property type="entry name" value="RT_RNaseH_2"/>
    <property type="match status" value="1"/>
</dbReference>
<dbReference type="SMART" id="SM00298">
    <property type="entry name" value="CHROMO"/>
    <property type="match status" value="1"/>
</dbReference>
<dbReference type="Pfam" id="PF24626">
    <property type="entry name" value="SH3_Tf2-1"/>
    <property type="match status" value="1"/>
</dbReference>
<organism evidence="10 11">
    <name type="scientific">Gossypium hirsutum</name>
    <name type="common">Upland cotton</name>
    <name type="synonym">Gossypium mexicanum</name>
    <dbReference type="NCBI Taxonomy" id="3635"/>
    <lineage>
        <taxon>Eukaryota</taxon>
        <taxon>Viridiplantae</taxon>
        <taxon>Streptophyta</taxon>
        <taxon>Embryophyta</taxon>
        <taxon>Tracheophyta</taxon>
        <taxon>Spermatophyta</taxon>
        <taxon>Magnoliopsida</taxon>
        <taxon>eudicotyledons</taxon>
        <taxon>Gunneridae</taxon>
        <taxon>Pentapetalae</taxon>
        <taxon>rosids</taxon>
        <taxon>malvids</taxon>
        <taxon>Malvales</taxon>
        <taxon>Malvaceae</taxon>
        <taxon>Malvoideae</taxon>
        <taxon>Gossypium</taxon>
    </lineage>
</organism>
<dbReference type="CDD" id="cd01647">
    <property type="entry name" value="RT_LTR"/>
    <property type="match status" value="1"/>
</dbReference>
<evidence type="ECO:0000256" key="2">
    <source>
        <dbReference type="ARBA" id="ARBA00022679"/>
    </source>
</evidence>
<keyword evidence="5" id="KW-0255">Endonuclease</keyword>
<dbReference type="PROSITE" id="PS00598">
    <property type="entry name" value="CHROMO_1"/>
    <property type="match status" value="1"/>
</dbReference>
<evidence type="ECO:0000256" key="6">
    <source>
        <dbReference type="ARBA" id="ARBA00023242"/>
    </source>
</evidence>
<dbReference type="SUPFAM" id="SSF56672">
    <property type="entry name" value="DNA/RNA polymerases"/>
    <property type="match status" value="1"/>
</dbReference>
<feature type="region of interest" description="Disordered" evidence="8">
    <location>
        <begin position="282"/>
        <end position="325"/>
    </location>
</feature>
<proteinExistence type="predicted"/>
<evidence type="ECO:0000313" key="11">
    <source>
        <dbReference type="RefSeq" id="XP_040946774.1"/>
    </source>
</evidence>
<dbReference type="Pfam" id="PF13975">
    <property type="entry name" value="gag-asp_proteas"/>
    <property type="match status" value="1"/>
</dbReference>
<dbReference type="InterPro" id="IPR023780">
    <property type="entry name" value="Chromo_domain"/>
</dbReference>
<dbReference type="InterPro" id="IPR043128">
    <property type="entry name" value="Rev_trsase/Diguanyl_cyclase"/>
</dbReference>
<dbReference type="Pfam" id="PF03732">
    <property type="entry name" value="Retrotrans_gag"/>
    <property type="match status" value="1"/>
</dbReference>
<dbReference type="PROSITE" id="PS50013">
    <property type="entry name" value="CHROMO_2"/>
    <property type="match status" value="1"/>
</dbReference>
<keyword evidence="6" id="KW-0539">Nucleus</keyword>
<dbReference type="InterPro" id="IPR005162">
    <property type="entry name" value="Retrotrans_gag_dom"/>
</dbReference>
<dbReference type="InterPro" id="IPR043502">
    <property type="entry name" value="DNA/RNA_pol_sf"/>
</dbReference>
<gene>
    <name evidence="11" type="primary">LOC121215933</name>
</gene>
<dbReference type="Gene3D" id="2.40.50.40">
    <property type="match status" value="1"/>
</dbReference>
<evidence type="ECO:0000256" key="3">
    <source>
        <dbReference type="ARBA" id="ARBA00022695"/>
    </source>
</evidence>
<protein>
    <recommendedName>
        <fullName evidence="9">Chromo domain-containing protein</fullName>
    </recommendedName>
</protein>
<evidence type="ECO:0000256" key="7">
    <source>
        <dbReference type="ARBA" id="ARBA00023268"/>
    </source>
</evidence>
<feature type="region of interest" description="Disordered" evidence="8">
    <location>
        <begin position="1"/>
        <end position="20"/>
    </location>
</feature>
<dbReference type="PANTHER" id="PTHR37984">
    <property type="entry name" value="PROTEIN CBG26694"/>
    <property type="match status" value="1"/>
</dbReference>
<dbReference type="RefSeq" id="XP_040946774.1">
    <property type="nucleotide sequence ID" value="XM_041090840.1"/>
</dbReference>
<dbReference type="InterPro" id="IPR056924">
    <property type="entry name" value="SH3_Tf2-1"/>
</dbReference>
<accession>A0ABM2ZVV6</accession>
<dbReference type="InterPro" id="IPR000477">
    <property type="entry name" value="RT_dom"/>
</dbReference>
<dbReference type="SUPFAM" id="SSF50630">
    <property type="entry name" value="Acid proteases"/>
    <property type="match status" value="1"/>
</dbReference>
<evidence type="ECO:0000256" key="4">
    <source>
        <dbReference type="ARBA" id="ARBA00022722"/>
    </source>
</evidence>
<dbReference type="InterPro" id="IPR000953">
    <property type="entry name" value="Chromo/chromo_shadow_dom"/>
</dbReference>
<evidence type="ECO:0000256" key="8">
    <source>
        <dbReference type="SAM" id="MobiDB-lite"/>
    </source>
</evidence>
<dbReference type="InterPro" id="IPR050951">
    <property type="entry name" value="Retrovirus_Pol_polyprotein"/>
</dbReference>
<dbReference type="Gene3D" id="3.10.10.10">
    <property type="entry name" value="HIV Type 1 Reverse Transcriptase, subunit A, domain 1"/>
    <property type="match status" value="1"/>
</dbReference>
<dbReference type="InterPro" id="IPR023779">
    <property type="entry name" value="Chromodomain_CS"/>
</dbReference>
<keyword evidence="4" id="KW-0540">Nuclease</keyword>